<evidence type="ECO:0000256" key="1">
    <source>
        <dbReference type="ARBA" id="ARBA00004173"/>
    </source>
</evidence>
<dbReference type="eggNOG" id="ENOG502S2RD">
    <property type="taxonomic scope" value="Eukaryota"/>
</dbReference>
<dbReference type="GO" id="GO:0030163">
    <property type="term" value="P:protein catabolic process"/>
    <property type="evidence" value="ECO:0007669"/>
    <property type="project" value="EnsemblFungi"/>
</dbReference>
<dbReference type="InParanoid" id="G8ZU54"/>
<dbReference type="InterPro" id="IPR014804">
    <property type="entry name" value="Pet20-like"/>
</dbReference>
<dbReference type="GO" id="GO:0005740">
    <property type="term" value="C:mitochondrial envelope"/>
    <property type="evidence" value="ECO:0007669"/>
    <property type="project" value="EnsemblFungi"/>
</dbReference>
<reference evidence="3 4" key="1">
    <citation type="journal article" date="2011" name="Proc. Natl. Acad. Sci. U.S.A.">
        <title>Evolutionary erosion of yeast sex chromosomes by mating-type switching accidents.</title>
        <authorList>
            <person name="Gordon J.L."/>
            <person name="Armisen D."/>
            <person name="Proux-Wera E."/>
            <person name="Oheigeartaigh S.S."/>
            <person name="Byrne K.P."/>
            <person name="Wolfe K.H."/>
        </authorList>
    </citation>
    <scope>NUCLEOTIDE SEQUENCE [LARGE SCALE GENOMIC DNA]</scope>
    <source>
        <strain evidence="4">ATCC 10662 / CBS 1146 / NBRC 0425 / NCYC 2629 / NRRL Y-866</strain>
    </source>
</reference>
<protein>
    <submittedName>
        <fullName evidence="3">Uncharacterized protein</fullName>
    </submittedName>
</protein>
<evidence type="ECO:0000256" key="2">
    <source>
        <dbReference type="ARBA" id="ARBA00023128"/>
    </source>
</evidence>
<dbReference type="GeneID" id="11503515"/>
<evidence type="ECO:0000313" key="4">
    <source>
        <dbReference type="Proteomes" id="UP000005627"/>
    </source>
</evidence>
<dbReference type="FunCoup" id="G8ZU54">
    <property type="interactions" value="40"/>
</dbReference>
<dbReference type="AlphaFoldDB" id="G8ZU54"/>
<dbReference type="Proteomes" id="UP000005627">
    <property type="component" value="Chromosome 4"/>
</dbReference>
<sequence length="124" mass="14747">MNIKTRSSSLMRRFSTSSRVWRRKSVTDDLFRTLPRVPTTRFLETQRLSSDILFSGYRPVMYPVRENPLFGRGTKTEAPASLESNLPRYDLWSTTTMGLERFPEWSNVPREVVRKLRPFDRHHR</sequence>
<keyword evidence="2" id="KW-0496">Mitochondrion</keyword>
<dbReference type="Pfam" id="PF08692">
    <property type="entry name" value="Pet20"/>
    <property type="match status" value="2"/>
</dbReference>
<proteinExistence type="predicted"/>
<keyword evidence="4" id="KW-1185">Reference proteome</keyword>
<dbReference type="OrthoDB" id="3992052at2759"/>
<dbReference type="HOGENOM" id="CLU_2005499_0_0_1"/>
<comment type="subcellular location">
    <subcellularLocation>
        <location evidence="1">Mitochondrion</location>
    </subcellularLocation>
</comment>
<organism evidence="3 4">
    <name type="scientific">Torulaspora delbrueckii</name>
    <name type="common">Yeast</name>
    <name type="synonym">Candida colliculosa</name>
    <dbReference type="NCBI Taxonomy" id="4950"/>
    <lineage>
        <taxon>Eukaryota</taxon>
        <taxon>Fungi</taxon>
        <taxon>Dikarya</taxon>
        <taxon>Ascomycota</taxon>
        <taxon>Saccharomycotina</taxon>
        <taxon>Saccharomycetes</taxon>
        <taxon>Saccharomycetales</taxon>
        <taxon>Saccharomycetaceae</taxon>
        <taxon>Torulaspora</taxon>
    </lineage>
</organism>
<accession>G8ZU54</accession>
<dbReference type="RefSeq" id="XP_003681359.1">
    <property type="nucleotide sequence ID" value="XM_003681311.1"/>
</dbReference>
<evidence type="ECO:0000313" key="3">
    <source>
        <dbReference type="EMBL" id="CCE92148.1"/>
    </source>
</evidence>
<dbReference type="EMBL" id="HE616745">
    <property type="protein sequence ID" value="CCE92148.1"/>
    <property type="molecule type" value="Genomic_DNA"/>
</dbReference>
<name>G8ZU54_TORDE</name>
<gene>
    <name evidence="3" type="primary">TDEL0D05640</name>
    <name evidence="3" type="ORF">TDEL_0D05640</name>
</gene>
<dbReference type="KEGG" id="tdl:TDEL_0D05640"/>